<organism evidence="2">
    <name type="scientific">Leptocylindrus danicus</name>
    <dbReference type="NCBI Taxonomy" id="163516"/>
    <lineage>
        <taxon>Eukaryota</taxon>
        <taxon>Sar</taxon>
        <taxon>Stramenopiles</taxon>
        <taxon>Ochrophyta</taxon>
        <taxon>Bacillariophyta</taxon>
        <taxon>Coscinodiscophyceae</taxon>
        <taxon>Chaetocerotophycidae</taxon>
        <taxon>Leptocylindrales</taxon>
        <taxon>Leptocylindraceae</taxon>
        <taxon>Leptocylindrus</taxon>
    </lineage>
</organism>
<feature type="region of interest" description="Disordered" evidence="1">
    <location>
        <begin position="568"/>
        <end position="617"/>
    </location>
</feature>
<sequence length="926" mass="99066">MRGSSIYTIFLPSIYAFSTTTRGSYRVRFSQTSGNLSALKLPDIPNFNNPRPPDDNNDGLQNDDEIGSLVSRAKSVLASDLGVNDPNLLSADFVWVGPGDDRVLNKDDYLAAGKFFDLRAAFPDLDYRAHDFRLDENDPMTIRLTARTVGTMRGELRLRKEVLPPNGKRMVCPPEAISITFDQTTGKVLKLCSGFTMDRLVGNTKGLCGVKGAAVIAGSPPSEWEIYPPSTVVTRFFGRTVRQVEEPEGFLAPFPETVMIQLAKGVIAADNGASDPDLLAPTFTFCGPIVGPLDKETFVKAFGNFKLKDAFPDLESGFTNFRVDPYDPYRVWVDAKGSGTNTGSFIGKEPTGIRYEGPPEAASFTFDDDGFCTRLTAGAVMDPTQGNTGGLGGAFGIAYAVGLPFPEWAARPFPQILTRLQKQILQPITKIGVDDYLKTETPQAAISTLPSIGQKFQPEPPAKLPKLSSKINFPKIPSPPIESAASVKEAPPAAASKIIPTTEKSPAVKISLPSINLPKIDAADDQKKQGADEAKQKKAAQIAAVEEKKVAAAEAKKQRLLEIEEGKTRKAEEKRAADEARKLAQEQVAAEKATKRAEVEEARKQMKEQAAAEQAAKRAEAAEAKRLAAAEAKAKREAAAKASKAEQTVKAASPGATISLFSFGQKSMSDEQPTKPAPKTKMAPRGVPTISKWRKNRDGSISGFISGSPAFDDGDAITTSPIASGEVVGGNIVQTGSGSRYYLDAATAASGSSLGAGFSLFGRNEESLTTDTTKSPDKGTRKQAEEAKAQRLVEIEKKKKDLAEQAARKTKAEQTVRAARPGGTISLFGFGQGDDNANKSKVRPPSKVRPAPRGVPTISKWRQNRDESISGFISGSPAFDDGEAITTSPIVKGELLKGNVVQTGSGSRYYLDEPSAASGGVFSLFG</sequence>
<feature type="compositionally biased region" description="Basic and acidic residues" evidence="1">
    <location>
        <begin position="592"/>
        <end position="607"/>
    </location>
</feature>
<dbReference type="AlphaFoldDB" id="A0A7S2NW89"/>
<dbReference type="SUPFAM" id="SSF54427">
    <property type="entry name" value="NTF2-like"/>
    <property type="match status" value="1"/>
</dbReference>
<gene>
    <name evidence="2" type="ORF">LDAN0321_LOCUS4132</name>
</gene>
<evidence type="ECO:0000256" key="1">
    <source>
        <dbReference type="SAM" id="MobiDB-lite"/>
    </source>
</evidence>
<name>A0A7S2NW89_9STRA</name>
<protein>
    <submittedName>
        <fullName evidence="2">Uncharacterized protein</fullName>
    </submittedName>
</protein>
<evidence type="ECO:0000313" key="2">
    <source>
        <dbReference type="EMBL" id="CAD9563729.1"/>
    </source>
</evidence>
<dbReference type="InterPro" id="IPR032710">
    <property type="entry name" value="NTF2-like_dom_sf"/>
</dbReference>
<feature type="region of interest" description="Disordered" evidence="1">
    <location>
        <begin position="766"/>
        <end position="788"/>
    </location>
</feature>
<reference evidence="2" key="1">
    <citation type="submission" date="2021-01" db="EMBL/GenBank/DDBJ databases">
        <authorList>
            <person name="Corre E."/>
            <person name="Pelletier E."/>
            <person name="Niang G."/>
            <person name="Scheremetjew M."/>
            <person name="Finn R."/>
            <person name="Kale V."/>
            <person name="Holt S."/>
            <person name="Cochrane G."/>
            <person name="Meng A."/>
            <person name="Brown T."/>
            <person name="Cohen L."/>
        </authorList>
    </citation>
    <scope>NUCLEOTIDE SEQUENCE</scope>
    <source>
        <strain evidence="2">B650</strain>
    </source>
</reference>
<feature type="region of interest" description="Disordered" evidence="1">
    <location>
        <begin position="40"/>
        <end position="63"/>
    </location>
</feature>
<feature type="compositionally biased region" description="Basic and acidic residues" evidence="1">
    <location>
        <begin position="568"/>
        <end position="584"/>
    </location>
</feature>
<accession>A0A7S2NW89</accession>
<proteinExistence type="predicted"/>
<feature type="compositionally biased region" description="Basic and acidic residues" evidence="1">
    <location>
        <begin position="774"/>
        <end position="788"/>
    </location>
</feature>
<feature type="region of interest" description="Disordered" evidence="1">
    <location>
        <begin position="823"/>
        <end position="857"/>
    </location>
</feature>
<dbReference type="EMBL" id="HBGY01006738">
    <property type="protein sequence ID" value="CAD9563729.1"/>
    <property type="molecule type" value="Transcribed_RNA"/>
</dbReference>
<dbReference type="Gene3D" id="3.10.450.50">
    <property type="match status" value="2"/>
</dbReference>
<feature type="region of interest" description="Disordered" evidence="1">
    <location>
        <begin position="665"/>
        <end position="685"/>
    </location>
</feature>